<accession>A0A7W5F9N6</accession>
<dbReference type="EMBL" id="JACHXG010000007">
    <property type="protein sequence ID" value="MBB3090504.1"/>
    <property type="molecule type" value="Genomic_DNA"/>
</dbReference>
<dbReference type="InterPro" id="IPR036689">
    <property type="entry name" value="ESAT-6-like_sf"/>
</dbReference>
<dbReference type="Proteomes" id="UP000577707">
    <property type="component" value="Unassembled WGS sequence"/>
</dbReference>
<reference evidence="2 3" key="1">
    <citation type="submission" date="2020-08" db="EMBL/GenBank/DDBJ databases">
        <title>Genomic Encyclopedia of Type Strains, Phase III (KMG-III): the genomes of soil and plant-associated and newly described type strains.</title>
        <authorList>
            <person name="Whitman W."/>
        </authorList>
    </citation>
    <scope>NUCLEOTIDE SEQUENCE [LARGE SCALE GENOMIC DNA]</scope>
    <source>
        <strain evidence="2 3">CECT 3302</strain>
    </source>
</reference>
<organism evidence="2 3">
    <name type="scientific">Nocardioides albus</name>
    <dbReference type="NCBI Taxonomy" id="1841"/>
    <lineage>
        <taxon>Bacteria</taxon>
        <taxon>Bacillati</taxon>
        <taxon>Actinomycetota</taxon>
        <taxon>Actinomycetes</taxon>
        <taxon>Propionibacteriales</taxon>
        <taxon>Nocardioidaceae</taxon>
        <taxon>Nocardioides</taxon>
    </lineage>
</organism>
<dbReference type="InterPro" id="IPR038332">
    <property type="entry name" value="PPE_sf"/>
</dbReference>
<protein>
    <submittedName>
        <fullName evidence="2">Uncharacterized protein YukE</fullName>
    </submittedName>
</protein>
<evidence type="ECO:0000256" key="1">
    <source>
        <dbReference type="SAM" id="MobiDB-lite"/>
    </source>
</evidence>
<dbReference type="SUPFAM" id="SSF140453">
    <property type="entry name" value="EsxAB dimer-like"/>
    <property type="match status" value="1"/>
</dbReference>
<gene>
    <name evidence="2" type="ORF">FHS12_003462</name>
</gene>
<proteinExistence type="predicted"/>
<sequence length="302" mass="31292">MSGNELIVAKQDSETWATALGPIESLVGVADAAGRGDWVEASIMGVATALETLGAIADPAGALISAGIGWVIEHMRPFPDWMDQLAGDPDQIRAFADSWRNVSGRIDDCAANFWRSADLAAADWDGMAVSAYRAAVRAQMEVIQGFAKVTDGVAAMVDLAGSIVAGVRELVRDALSQLIGYGISKAAQILSVALAPKAIAEIVAKVAEWAAKIGNFVKGLIRSIRALNGTLDDIMGAIGDAASAVNKVAKSFGDTGMMNSKWNFDELFAGVPMSPGTGMPSISNAGYQVGSGSAKSQAQSDN</sequence>
<name>A0A7W5F9N6_9ACTN</name>
<keyword evidence="3" id="KW-1185">Reference proteome</keyword>
<evidence type="ECO:0000313" key="3">
    <source>
        <dbReference type="Proteomes" id="UP000577707"/>
    </source>
</evidence>
<dbReference type="RefSeq" id="WP_183547401.1">
    <property type="nucleotide sequence ID" value="NZ_BMQT01000005.1"/>
</dbReference>
<dbReference type="AlphaFoldDB" id="A0A7W5F9N6"/>
<dbReference type="Gene3D" id="1.20.1260.20">
    <property type="entry name" value="PPE superfamily"/>
    <property type="match status" value="1"/>
</dbReference>
<comment type="caution">
    <text evidence="2">The sequence shown here is derived from an EMBL/GenBank/DDBJ whole genome shotgun (WGS) entry which is preliminary data.</text>
</comment>
<evidence type="ECO:0000313" key="2">
    <source>
        <dbReference type="EMBL" id="MBB3090504.1"/>
    </source>
</evidence>
<feature type="region of interest" description="Disordered" evidence="1">
    <location>
        <begin position="283"/>
        <end position="302"/>
    </location>
</feature>